<dbReference type="EMBL" id="FNVS01000019">
    <property type="protein sequence ID" value="SEG19089.1"/>
    <property type="molecule type" value="Genomic_DNA"/>
</dbReference>
<protein>
    <submittedName>
        <fullName evidence="3">Outer membrane protein beta-barrel domain-containing protein</fullName>
    </submittedName>
</protein>
<dbReference type="RefSeq" id="WP_103984148.1">
    <property type="nucleotide sequence ID" value="NZ_FNVS01000019.1"/>
</dbReference>
<dbReference type="Pfam" id="PF13568">
    <property type="entry name" value="OMP_b-brl_2"/>
    <property type="match status" value="1"/>
</dbReference>
<reference evidence="3 4" key="1">
    <citation type="submission" date="2016-10" db="EMBL/GenBank/DDBJ databases">
        <authorList>
            <person name="Varghese N."/>
            <person name="Submissions S."/>
        </authorList>
    </citation>
    <scope>NUCLEOTIDE SEQUENCE [LARGE SCALE GENOMIC DNA]</scope>
    <source>
        <strain evidence="3 4">DSM 29073</strain>
    </source>
</reference>
<feature type="domain" description="Outer membrane protein beta-barrel" evidence="2">
    <location>
        <begin position="252"/>
        <end position="385"/>
    </location>
</feature>
<feature type="transmembrane region" description="Helical" evidence="1">
    <location>
        <begin position="48"/>
        <end position="69"/>
    </location>
</feature>
<dbReference type="Gene3D" id="2.40.160.20">
    <property type="match status" value="1"/>
</dbReference>
<dbReference type="SUPFAM" id="SSF56925">
    <property type="entry name" value="OMPA-like"/>
    <property type="match status" value="1"/>
</dbReference>
<evidence type="ECO:0000256" key="1">
    <source>
        <dbReference type="SAM" id="Phobius"/>
    </source>
</evidence>
<proteinExistence type="predicted"/>
<dbReference type="Proteomes" id="UP000236725">
    <property type="component" value="Unassembled WGS sequence"/>
</dbReference>
<sequence>MKGKERDKFDDLFRSKLEDFEMDTMPGDWEAIADRLPKEVSVPFRKTLYYWAAAAVVSLLMITGSVYLFNHEQSDLPIAKEIIEHTKEIENHIIEDKKVIAEVSETSVKQDENKTKKMNVAVVRSPAKSQGKRTMISSHANVVPEVNMLSAKKMQTDSIVTADFAQQLLTEDAKTEDIQVLAEKESQNKALIADATPVIKKKKSTASRKWGFGMGGGGLSIGADNSVPQYMMKSALLTSDQLLSMNAPFFNEELPKTDVHHKTPVSFGLSVSRYLNNRFSLQTGLNYSFLSSEWTTNGSYHGEVKQKLHFIGIPLSVAYKIVEWNRFQVYAAAGAMAEVNVAGKQRSKFFFDDKEISSVSERVRMKEWLWSVNARAGVSYPLIRFVSAFAEVGAGYYFDNGSSIETIHSEKPFNVNFQLGFRLGF</sequence>
<organism evidence="3 4">
    <name type="scientific">Parabacteroides chinchillae</name>
    <dbReference type="NCBI Taxonomy" id="871327"/>
    <lineage>
        <taxon>Bacteria</taxon>
        <taxon>Pseudomonadati</taxon>
        <taxon>Bacteroidota</taxon>
        <taxon>Bacteroidia</taxon>
        <taxon>Bacteroidales</taxon>
        <taxon>Tannerellaceae</taxon>
        <taxon>Parabacteroides</taxon>
    </lineage>
</organism>
<keyword evidence="1" id="KW-1133">Transmembrane helix</keyword>
<evidence type="ECO:0000259" key="2">
    <source>
        <dbReference type="Pfam" id="PF13568"/>
    </source>
</evidence>
<keyword evidence="4" id="KW-1185">Reference proteome</keyword>
<evidence type="ECO:0000313" key="4">
    <source>
        <dbReference type="Proteomes" id="UP000236725"/>
    </source>
</evidence>
<dbReference type="InterPro" id="IPR025665">
    <property type="entry name" value="Beta-barrel_OMP_2"/>
</dbReference>
<dbReference type="InterPro" id="IPR011250">
    <property type="entry name" value="OMP/PagP_B-barrel"/>
</dbReference>
<name>A0A8G2BYF6_9BACT</name>
<comment type="caution">
    <text evidence="3">The sequence shown here is derived from an EMBL/GenBank/DDBJ whole genome shotgun (WGS) entry which is preliminary data.</text>
</comment>
<dbReference type="AlphaFoldDB" id="A0A8G2BYF6"/>
<gene>
    <name evidence="3" type="ORF">SAMN05444001_11925</name>
</gene>
<accession>A0A8G2BYF6</accession>
<evidence type="ECO:0000313" key="3">
    <source>
        <dbReference type="EMBL" id="SEG19089.1"/>
    </source>
</evidence>
<keyword evidence="1" id="KW-0472">Membrane</keyword>
<keyword evidence="1" id="KW-0812">Transmembrane</keyword>